<keyword evidence="1" id="KW-1185">Reference proteome</keyword>
<dbReference type="Proteomes" id="UP000887566">
    <property type="component" value="Unplaced"/>
</dbReference>
<accession>A0A914VP40</accession>
<sequence length="119" mass="13795">MAFFTQRNFSSRLAHNIRKQTFRRQLFIHGKDVNYQLNVHPRRSLNRCMFIENRPKFLTNRLLNQIHFNGTTVTLGIRFGNLPTLFVGVRFTNGPTLFAGMRFANGPTVFVGVRFASFA</sequence>
<reference evidence="2" key="1">
    <citation type="submission" date="2022-11" db="UniProtKB">
        <authorList>
            <consortium name="WormBaseParasite"/>
        </authorList>
    </citation>
    <scope>IDENTIFICATION</scope>
</reference>
<dbReference type="AlphaFoldDB" id="A0A914VP40"/>
<dbReference type="WBParaSite" id="PSAMB.scaffold2211size24587.g16835.t1">
    <property type="protein sequence ID" value="PSAMB.scaffold2211size24587.g16835.t1"/>
    <property type="gene ID" value="PSAMB.scaffold2211size24587.g16835"/>
</dbReference>
<evidence type="ECO:0000313" key="2">
    <source>
        <dbReference type="WBParaSite" id="PSAMB.scaffold2211size24587.g16835.t1"/>
    </source>
</evidence>
<protein>
    <submittedName>
        <fullName evidence="2">Uncharacterized protein</fullName>
    </submittedName>
</protein>
<organism evidence="1 2">
    <name type="scientific">Plectus sambesii</name>
    <dbReference type="NCBI Taxonomy" id="2011161"/>
    <lineage>
        <taxon>Eukaryota</taxon>
        <taxon>Metazoa</taxon>
        <taxon>Ecdysozoa</taxon>
        <taxon>Nematoda</taxon>
        <taxon>Chromadorea</taxon>
        <taxon>Plectida</taxon>
        <taxon>Plectina</taxon>
        <taxon>Plectoidea</taxon>
        <taxon>Plectidae</taxon>
        <taxon>Plectus</taxon>
    </lineage>
</organism>
<name>A0A914VP40_9BILA</name>
<proteinExistence type="predicted"/>
<evidence type="ECO:0000313" key="1">
    <source>
        <dbReference type="Proteomes" id="UP000887566"/>
    </source>
</evidence>